<dbReference type="EMBL" id="JAAMOD010000699">
    <property type="protein sequence ID" value="KAF5227107.1"/>
    <property type="molecule type" value="Genomic_DNA"/>
</dbReference>
<organism evidence="6 7">
    <name type="scientific">Fusarium austroamericanum</name>
    <dbReference type="NCBI Taxonomy" id="282268"/>
    <lineage>
        <taxon>Eukaryota</taxon>
        <taxon>Fungi</taxon>
        <taxon>Dikarya</taxon>
        <taxon>Ascomycota</taxon>
        <taxon>Pezizomycotina</taxon>
        <taxon>Sordariomycetes</taxon>
        <taxon>Hypocreomycetidae</taxon>
        <taxon>Hypocreales</taxon>
        <taxon>Nectriaceae</taxon>
        <taxon>Fusarium</taxon>
    </lineage>
</organism>
<comment type="subcellular location">
    <subcellularLocation>
        <location evidence="1">Nucleus</location>
    </subcellularLocation>
</comment>
<dbReference type="InterPro" id="IPR007219">
    <property type="entry name" value="XnlR_reg_dom"/>
</dbReference>
<comment type="caution">
    <text evidence="6">The sequence shown here is derived from an EMBL/GenBank/DDBJ whole genome shotgun (WGS) entry which is preliminary data.</text>
</comment>
<dbReference type="InterPro" id="IPR050613">
    <property type="entry name" value="Sec_Metabolite_Reg"/>
</dbReference>
<dbReference type="SUPFAM" id="SSF51905">
    <property type="entry name" value="FAD/NAD(P)-binding domain"/>
    <property type="match status" value="1"/>
</dbReference>
<feature type="region of interest" description="Disordered" evidence="3">
    <location>
        <begin position="1028"/>
        <end position="1048"/>
    </location>
</feature>
<feature type="compositionally biased region" description="Polar residues" evidence="3">
    <location>
        <begin position="1"/>
        <end position="11"/>
    </location>
</feature>
<name>A0AAN5Z0I1_FUSAU</name>
<evidence type="ECO:0000259" key="4">
    <source>
        <dbReference type="Pfam" id="PF04082"/>
    </source>
</evidence>
<evidence type="ECO:0000256" key="2">
    <source>
        <dbReference type="ARBA" id="ARBA00023242"/>
    </source>
</evidence>
<dbReference type="Pfam" id="PF07992">
    <property type="entry name" value="Pyr_redox_2"/>
    <property type="match status" value="1"/>
</dbReference>
<protein>
    <recommendedName>
        <fullName evidence="8">Transcription factor domain-containing protein</fullName>
    </recommendedName>
</protein>
<dbReference type="GO" id="GO:0003677">
    <property type="term" value="F:DNA binding"/>
    <property type="evidence" value="ECO:0007669"/>
    <property type="project" value="InterPro"/>
</dbReference>
<evidence type="ECO:0000256" key="3">
    <source>
        <dbReference type="SAM" id="MobiDB-lite"/>
    </source>
</evidence>
<dbReference type="GO" id="GO:0008270">
    <property type="term" value="F:zinc ion binding"/>
    <property type="evidence" value="ECO:0007669"/>
    <property type="project" value="InterPro"/>
</dbReference>
<gene>
    <name evidence="6" type="ORF">FAUST_11984</name>
</gene>
<dbReference type="GO" id="GO:0016491">
    <property type="term" value="F:oxidoreductase activity"/>
    <property type="evidence" value="ECO:0007669"/>
    <property type="project" value="InterPro"/>
</dbReference>
<dbReference type="InterPro" id="IPR036188">
    <property type="entry name" value="FAD/NAD-bd_sf"/>
</dbReference>
<dbReference type="AlphaFoldDB" id="A0AAN5Z0I1"/>
<reference evidence="6 7" key="1">
    <citation type="submission" date="2020-02" db="EMBL/GenBank/DDBJ databases">
        <title>Identification and distribution of gene clusters putatively required for synthesis of sphingolipid metabolism inhibitors in phylogenetically diverse species of the filamentous fungus Fusarium.</title>
        <authorList>
            <person name="Kim H.-S."/>
            <person name="Busman M."/>
            <person name="Brown D.W."/>
            <person name="Divon H."/>
            <person name="Uhlig S."/>
            <person name="Proctor R.H."/>
        </authorList>
    </citation>
    <scope>NUCLEOTIDE SEQUENCE [LARGE SCALE GENOMIC DNA]</scope>
    <source>
        <strain evidence="6 7">NRRL 2903</strain>
    </source>
</reference>
<feature type="compositionally biased region" description="Basic and acidic residues" evidence="3">
    <location>
        <begin position="1039"/>
        <end position="1048"/>
    </location>
</feature>
<feature type="region of interest" description="Disordered" evidence="3">
    <location>
        <begin position="1"/>
        <end position="21"/>
    </location>
</feature>
<accession>A0AAN5Z0I1</accession>
<proteinExistence type="predicted"/>
<feature type="compositionally biased region" description="Polar residues" evidence="3">
    <location>
        <begin position="1028"/>
        <end position="1038"/>
    </location>
</feature>
<dbReference type="PANTHER" id="PTHR31001:SF40">
    <property type="entry name" value="ZN(II)2CYS6 TRANSCRIPTION FACTOR (EUROFUNG)"/>
    <property type="match status" value="1"/>
</dbReference>
<sequence>MVVPNSPTLTATCHHPDDTAPSPYPPIMNHVQQDSHTFKIFIIGGSYAGLSAALNIVDLYRCLQPRQSREPYVHQPQLPGHNIEITIVDERDGFYHLVGSPLALFDMEYAKKTWVKFEDIPEIRRSSIKLIHGTVTEVDCAKKNTTVIDRVTKTRLTQSYDILVAASGLRRAWPIAPRAETKEEFLPDIAHHTSNFGDASRGVVVVGGGAVGVEMAAKLKLLKPELTVTLVHSRDTLLSSEPIPDEVKEKTLELLSDTGVRVLMNHRLSQITDGQTSDGRPEFRLEFSNGTQMVASKVIRAISQGLPSTEYLPASALDSNGYVEVLPTLNLKPGTPNYQDHFSAGDIVRWSGIKRCSGAMHMGQLVAQNVHHRIVQKLTGREPAMKDLEEFSPMIAIAVAKKAVAYAPHTGVAWGDDVLQTYFGDDMAFSFCERTMQGIPVTECVYLRDQWSRRNVLMPRHGDNSALVARIDRLEELLRQSLSSANSEPGTLPAEVGLEPEPEPTPEQEPAADLLSPESTLLQSATTSSSVQSDASLTQTCSGIPPVGVIIRYESGHERFEPASLQWSSVIQNNSVVGGVKTSMDDDRPGSMPFSTINSDITELLEFLPPTSHCEQLKNIYLNTFAPLFHILHDPTFEADYLRFQSDPDKVSLPWLALLFSILSIAIIALPQESPLLRELGKRNSAPDNMSLLTSRFRGAAMKCLEADHYLWRHNLNTLQALVILIYGINHTHGQSWALLGAARNIALSLGCHVDPTIFQMERIRVEERRRCWAGLKMLYTIQNTTLGFLDAAHIPSTVRPPLDVNDNELVSGYQIPQYRDGPTQMSYLLLKFELYDLCTRICSQVFETSRTPRYDKVEALDAEISAMRETLNYKYVFDVSTVAHHSVQLNILFGYTHQLTLFLHRPVLRQGASGYTTENWLTSQTKCIDSSKELLGIHRTLHENPSFLPYQWYNRGLGSFHAFHAAVCLAHICMSGTSLDTATKTSFAELIRDSLPVFRYFMKTGVSAICTKATPVLEKLLSIMTSQDNSNSSTRSESVCHQEDSSHRGDIGLLDEYIENLAPQQWLSPSNMGWEGWAMILDEPMANVFRAA</sequence>
<dbReference type="Gene3D" id="3.50.50.100">
    <property type="match status" value="1"/>
</dbReference>
<dbReference type="Proteomes" id="UP000537989">
    <property type="component" value="Unassembled WGS sequence"/>
</dbReference>
<feature type="region of interest" description="Disordered" evidence="3">
    <location>
        <begin position="482"/>
        <end position="514"/>
    </location>
</feature>
<dbReference type="PANTHER" id="PTHR31001">
    <property type="entry name" value="UNCHARACTERIZED TRANSCRIPTIONAL REGULATORY PROTEIN"/>
    <property type="match status" value="1"/>
</dbReference>
<keyword evidence="2" id="KW-0539">Nucleus</keyword>
<dbReference type="GO" id="GO:0006351">
    <property type="term" value="P:DNA-templated transcription"/>
    <property type="evidence" value="ECO:0007669"/>
    <property type="project" value="InterPro"/>
</dbReference>
<dbReference type="PRINTS" id="PR00368">
    <property type="entry name" value="FADPNR"/>
</dbReference>
<evidence type="ECO:0000313" key="7">
    <source>
        <dbReference type="Proteomes" id="UP000537989"/>
    </source>
</evidence>
<feature type="domain" description="FAD/NAD(P)-binding" evidence="5">
    <location>
        <begin position="38"/>
        <end position="363"/>
    </location>
</feature>
<dbReference type="CDD" id="cd12148">
    <property type="entry name" value="fungal_TF_MHR"/>
    <property type="match status" value="1"/>
</dbReference>
<dbReference type="InterPro" id="IPR023753">
    <property type="entry name" value="FAD/NAD-binding_dom"/>
</dbReference>
<evidence type="ECO:0000256" key="1">
    <source>
        <dbReference type="ARBA" id="ARBA00004123"/>
    </source>
</evidence>
<dbReference type="GO" id="GO:0005634">
    <property type="term" value="C:nucleus"/>
    <property type="evidence" value="ECO:0007669"/>
    <property type="project" value="UniProtKB-SubCell"/>
</dbReference>
<dbReference type="Pfam" id="PF04082">
    <property type="entry name" value="Fungal_trans"/>
    <property type="match status" value="1"/>
</dbReference>
<evidence type="ECO:0000313" key="6">
    <source>
        <dbReference type="EMBL" id="KAF5227107.1"/>
    </source>
</evidence>
<feature type="domain" description="Xylanolytic transcriptional activator regulatory" evidence="4">
    <location>
        <begin position="619"/>
        <end position="775"/>
    </location>
</feature>
<evidence type="ECO:0008006" key="8">
    <source>
        <dbReference type="Google" id="ProtNLM"/>
    </source>
</evidence>
<dbReference type="PRINTS" id="PR00411">
    <property type="entry name" value="PNDRDTASEI"/>
</dbReference>
<keyword evidence="7" id="KW-1185">Reference proteome</keyword>
<evidence type="ECO:0000259" key="5">
    <source>
        <dbReference type="Pfam" id="PF07992"/>
    </source>
</evidence>